<evidence type="ECO:0000256" key="2">
    <source>
        <dbReference type="ARBA" id="ARBA00007103"/>
    </source>
</evidence>
<name>A0A5B7DF82_PORTR</name>
<evidence type="ECO:0000313" key="8">
    <source>
        <dbReference type="Proteomes" id="UP000324222"/>
    </source>
</evidence>
<dbReference type="FunFam" id="3.40.50.1100:FF:000118">
    <property type="entry name" value="Related to CYS4-cystathionine beta-synthase"/>
    <property type="match status" value="1"/>
</dbReference>
<dbReference type="GO" id="GO:0019344">
    <property type="term" value="P:cysteine biosynthetic process"/>
    <property type="evidence" value="ECO:0007669"/>
    <property type="project" value="UniProtKB-ARBA"/>
</dbReference>
<keyword evidence="3" id="KW-0663">Pyridoxal phosphate</keyword>
<dbReference type="Pfam" id="PF00571">
    <property type="entry name" value="CBS"/>
    <property type="match status" value="1"/>
</dbReference>
<dbReference type="InterPro" id="IPR050214">
    <property type="entry name" value="Cys_Synth/Cystath_Beta-Synth"/>
</dbReference>
<evidence type="ECO:0000256" key="1">
    <source>
        <dbReference type="ARBA" id="ARBA00001933"/>
    </source>
</evidence>
<dbReference type="Proteomes" id="UP000324222">
    <property type="component" value="Unassembled WGS sequence"/>
</dbReference>
<evidence type="ECO:0000313" key="7">
    <source>
        <dbReference type="EMBL" id="MPC19914.1"/>
    </source>
</evidence>
<dbReference type="InterPro" id="IPR046342">
    <property type="entry name" value="CBS_dom_sf"/>
</dbReference>
<dbReference type="InterPro" id="IPR000644">
    <property type="entry name" value="CBS_dom"/>
</dbReference>
<dbReference type="SUPFAM" id="SSF53686">
    <property type="entry name" value="Tryptophan synthase beta subunit-like PLP-dependent enzymes"/>
    <property type="match status" value="1"/>
</dbReference>
<reference evidence="7 8" key="1">
    <citation type="submission" date="2019-05" db="EMBL/GenBank/DDBJ databases">
        <title>Another draft genome of Portunus trituberculatus and its Hox gene families provides insights of decapod evolution.</title>
        <authorList>
            <person name="Jeong J.-H."/>
            <person name="Song I."/>
            <person name="Kim S."/>
            <person name="Choi T."/>
            <person name="Kim D."/>
            <person name="Ryu S."/>
            <person name="Kim W."/>
        </authorList>
    </citation>
    <scope>NUCLEOTIDE SEQUENCE [LARGE SCALE GENOMIC DNA]</scope>
    <source>
        <tissue evidence="7">Muscle</tissue>
    </source>
</reference>
<feature type="chain" id="PRO_5022660321" evidence="4">
    <location>
        <begin position="17"/>
        <end position="202"/>
    </location>
</feature>
<evidence type="ECO:0000256" key="3">
    <source>
        <dbReference type="ARBA" id="ARBA00022898"/>
    </source>
</evidence>
<dbReference type="Gene3D" id="3.10.580.10">
    <property type="entry name" value="CBS-domain"/>
    <property type="match status" value="1"/>
</dbReference>
<dbReference type="InterPro" id="IPR001926">
    <property type="entry name" value="TrpB-like_PALP"/>
</dbReference>
<dbReference type="AlphaFoldDB" id="A0A5B7DF82"/>
<comment type="caution">
    <text evidence="7">The sequence shown here is derived from an EMBL/GenBank/DDBJ whole genome shotgun (WGS) entry which is preliminary data.</text>
</comment>
<gene>
    <name evidence="7" type="primary">CBS_1</name>
    <name evidence="7" type="ORF">E2C01_012845</name>
</gene>
<evidence type="ECO:0000259" key="6">
    <source>
        <dbReference type="Pfam" id="PF00571"/>
    </source>
</evidence>
<proteinExistence type="inferred from homology"/>
<dbReference type="PANTHER" id="PTHR10314">
    <property type="entry name" value="CYSTATHIONINE BETA-SYNTHASE"/>
    <property type="match status" value="1"/>
</dbReference>
<keyword evidence="4" id="KW-0732">Signal</keyword>
<protein>
    <submittedName>
        <fullName evidence="7">Cystathionine beta-synthase</fullName>
    </submittedName>
</protein>
<accession>A0A5B7DF82</accession>
<feature type="signal peptide" evidence="4">
    <location>
        <begin position="1"/>
        <end position="16"/>
    </location>
</feature>
<dbReference type="EMBL" id="VSRR010000816">
    <property type="protein sequence ID" value="MPC19914.1"/>
    <property type="molecule type" value="Genomic_DNA"/>
</dbReference>
<feature type="domain" description="Tryptophan synthase beta chain-like PALP" evidence="5">
    <location>
        <begin position="17"/>
        <end position="125"/>
    </location>
</feature>
<dbReference type="SUPFAM" id="SSF54631">
    <property type="entry name" value="CBS-domain pair"/>
    <property type="match status" value="1"/>
</dbReference>
<dbReference type="Pfam" id="PF00291">
    <property type="entry name" value="PALP"/>
    <property type="match status" value="1"/>
</dbReference>
<comment type="cofactor">
    <cofactor evidence="1">
        <name>pyridoxal 5'-phosphate</name>
        <dbReference type="ChEBI" id="CHEBI:597326"/>
    </cofactor>
</comment>
<evidence type="ECO:0000259" key="5">
    <source>
        <dbReference type="Pfam" id="PF00291"/>
    </source>
</evidence>
<sequence length="202" mass="22642">MLNYSIVFTLIVQFFGHLPQIPDCKIVGVDPEGSILAVPEELNKSDVTAYEVEGIGYDFIPNVLDRDLVDVWLKSNDKESLNMARRMIREEGLLCGGSCGAAMQAAMTAAAELETGQCCVVVLPDSIRNYMTKHLSDKWMMERDFIKEDEDTKNKHWWSNMKVSTLHLNAPLTVLPSISCQDAIAIMQREGYDQLPVVDQEG</sequence>
<keyword evidence="8" id="KW-1185">Reference proteome</keyword>
<organism evidence="7 8">
    <name type="scientific">Portunus trituberculatus</name>
    <name type="common">Swimming crab</name>
    <name type="synonym">Neptunus trituberculatus</name>
    <dbReference type="NCBI Taxonomy" id="210409"/>
    <lineage>
        <taxon>Eukaryota</taxon>
        <taxon>Metazoa</taxon>
        <taxon>Ecdysozoa</taxon>
        <taxon>Arthropoda</taxon>
        <taxon>Crustacea</taxon>
        <taxon>Multicrustacea</taxon>
        <taxon>Malacostraca</taxon>
        <taxon>Eumalacostraca</taxon>
        <taxon>Eucarida</taxon>
        <taxon>Decapoda</taxon>
        <taxon>Pleocyemata</taxon>
        <taxon>Brachyura</taxon>
        <taxon>Eubrachyura</taxon>
        <taxon>Portunoidea</taxon>
        <taxon>Portunidae</taxon>
        <taxon>Portuninae</taxon>
        <taxon>Portunus</taxon>
    </lineage>
</organism>
<dbReference type="Gene3D" id="3.40.50.1100">
    <property type="match status" value="1"/>
</dbReference>
<dbReference type="OrthoDB" id="728at2759"/>
<comment type="similarity">
    <text evidence="2">Belongs to the cysteine synthase/cystathionine beta-synthase family.</text>
</comment>
<dbReference type="InterPro" id="IPR036052">
    <property type="entry name" value="TrpB-like_PALP_sf"/>
</dbReference>
<evidence type="ECO:0000256" key="4">
    <source>
        <dbReference type="SAM" id="SignalP"/>
    </source>
</evidence>
<feature type="domain" description="CBS" evidence="6">
    <location>
        <begin position="170"/>
        <end position="202"/>
    </location>
</feature>